<dbReference type="Gene3D" id="2.160.20.10">
    <property type="entry name" value="Single-stranded right-handed beta-helix, Pectin lyase-like"/>
    <property type="match status" value="1"/>
</dbReference>
<organism evidence="1 2">
    <name type="scientific">Flavobacterium arundinis</name>
    <dbReference type="NCBI Taxonomy" id="3139143"/>
    <lineage>
        <taxon>Bacteria</taxon>
        <taxon>Pseudomonadati</taxon>
        <taxon>Bacteroidota</taxon>
        <taxon>Flavobacteriia</taxon>
        <taxon>Flavobacteriales</taxon>
        <taxon>Flavobacteriaceae</taxon>
        <taxon>Flavobacterium</taxon>
    </lineage>
</organism>
<dbReference type="SMART" id="SM00710">
    <property type="entry name" value="PbH1"/>
    <property type="match status" value="7"/>
</dbReference>
<dbReference type="Proteomes" id="UP001464555">
    <property type="component" value="Unassembled WGS sequence"/>
</dbReference>
<keyword evidence="2" id="KW-1185">Reference proteome</keyword>
<sequence length="1242" mass="132884">MKTLPIYLLLLLPFFGFSQTDLVKWNGVFNNQLSNAPTVVANYVAADDFTASNNVNLNTNWNGFETSGWGDANAAADYAKYYQMSVRPTTGASMTVTKIRFKYQGEYRKFEVRYAKNAAFTGSVSLGVTNPAQFYNTGTQKDLSVNIPVLAGERLYVRIYVYDKVGGTTWRLLHTNGGHVPPTIVGTVTAPQPLSGTYTIGQALSNDFKTISDAAAAVNSVGVSGPVTFLLNDAEYNNTLGENFPITFNQFAGTSATNTLTIRPNTGVNARIDAYNANGTVPVQAVFKMNGADNIIIDGSNIAGGTSKNLTIDNNGQLTYTNRSVIYLVSPTGTNAPENVTIKNAFLQQSFTNGESQYTIGVYVGADTSANNSLNIGNAAAKIKKLTVSNVTFLNVKEGVYILDNNATSSALQNVVVEKSTFGGATNEERTITAVYVSNLNGFTIDKNTITGVYRNTNSGDLGFAGIHIADNSTNGTISANNLSQIDKTLANGKGIAGINLSSTAATTNITVVNNFILDVTGPGNGGENQNGFGIGIFSGNGYKLYHNTVRLTKDQYNNAGISSALFIENNVLNLDVRNNIFVNTQPNNSARFAIYVATAGQATFATLNNNNYYSVDKIASLGSFYQVANIKTLAQWKTATAKDAASTAINTVFVSSTDSHIAPFDVINQTLTAGQALNVATDIDGDSRSMTAPYIGADEFGNTSCSDTTTYNADGTWSNGFPTSSKAVIINGIFAPTTDIKACSLTITATGSLIMPAPKNLYVVNQINIAPGGVLEMSSNSDLVQINSNVSNTGTATIRRNSSLIKRLDYTMWSSPVSGTQTLTQFSPMTLLNRFYTYNPISNMYAPIADPAATTFTTAKGYLIRTPNDHSATVPTVVKGVFTGTPNNGTITFPMVYQDAAHSYNAVGNPYPSPINVSEFIDANINNIEGTLWFWRKTNDATKSSYSVLTKFAYAANAAPGGENQYAVDPHGVLNTGQGFIVKAKSASNLVFKNRMRKANSSDQFFRTAQTEEATTEAEASRIWLNVTSGADVFTQAVIGYTAEATLDIDNGIDGESFVDGNTNLYSIAAEKTLAIQGRPSFTAEDVVPMGFKTETAGTFELSIDHMDGIFLGDQAIFVKDNMTATVHNLKEGNYSFTSEAGTFDTRFEIVYANEALGTDNPVAAAKDVIIFQNAKQVTVTAPETIKSVVVYDLLGKVIYVNNNVNAQEITTTALTASNQVVIVKATLESQQVVNKKVIVN</sequence>
<gene>
    <name evidence="1" type="ORF">AAEO56_10720</name>
</gene>
<dbReference type="EMBL" id="JBBYHR010000005">
    <property type="protein sequence ID" value="MEL1244735.1"/>
    <property type="molecule type" value="Genomic_DNA"/>
</dbReference>
<protein>
    <submittedName>
        <fullName evidence="1">T9SS sorting signal type C domain-containing protein</fullName>
    </submittedName>
</protein>
<dbReference type="RefSeq" id="WP_341697051.1">
    <property type="nucleotide sequence ID" value="NZ_JBBYHR010000005.1"/>
</dbReference>
<dbReference type="InterPro" id="IPR006626">
    <property type="entry name" value="PbH1"/>
</dbReference>
<dbReference type="NCBIfam" id="NF033708">
    <property type="entry name" value="T9SS_Cterm_ChiA"/>
    <property type="match status" value="1"/>
</dbReference>
<comment type="caution">
    <text evidence="1">The sequence shown here is derived from an EMBL/GenBank/DDBJ whole genome shotgun (WGS) entry which is preliminary data.</text>
</comment>
<evidence type="ECO:0000313" key="1">
    <source>
        <dbReference type="EMBL" id="MEL1244735.1"/>
    </source>
</evidence>
<proteinExistence type="predicted"/>
<reference evidence="1 2" key="1">
    <citation type="submission" date="2024-04" db="EMBL/GenBank/DDBJ databases">
        <title>Flavobacterium sp. DGU11 16S ribosomal RNA gene Genome sequencing and assembly.</title>
        <authorList>
            <person name="Park S."/>
        </authorList>
    </citation>
    <scope>NUCLEOTIDE SEQUENCE [LARGE SCALE GENOMIC DNA]</scope>
    <source>
        <strain evidence="1 2">DGU11</strain>
    </source>
</reference>
<name>A0ABU9HXV0_9FLAO</name>
<evidence type="ECO:0000313" key="2">
    <source>
        <dbReference type="Proteomes" id="UP001464555"/>
    </source>
</evidence>
<dbReference type="InterPro" id="IPR012334">
    <property type="entry name" value="Pectin_lyas_fold"/>
</dbReference>
<accession>A0ABU9HXV0</accession>